<proteinExistence type="predicted"/>
<evidence type="ECO:0000313" key="3">
    <source>
        <dbReference type="EMBL" id="RNA23808.1"/>
    </source>
</evidence>
<gene>
    <name evidence="3" type="ORF">BpHYR1_036190</name>
</gene>
<keyword evidence="4" id="KW-1185">Reference proteome</keyword>
<evidence type="ECO:0000256" key="1">
    <source>
        <dbReference type="ARBA" id="ARBA00022679"/>
    </source>
</evidence>
<comment type="caution">
    <text evidence="3">The sequence shown here is derived from an EMBL/GenBank/DDBJ whole genome shotgun (WGS) entry which is preliminary data.</text>
</comment>
<dbReference type="STRING" id="10195.A0A3M7RKH8"/>
<organism evidence="3 4">
    <name type="scientific">Brachionus plicatilis</name>
    <name type="common">Marine rotifer</name>
    <name type="synonym">Brachionus muelleri</name>
    <dbReference type="NCBI Taxonomy" id="10195"/>
    <lineage>
        <taxon>Eukaryota</taxon>
        <taxon>Metazoa</taxon>
        <taxon>Spiralia</taxon>
        <taxon>Gnathifera</taxon>
        <taxon>Rotifera</taxon>
        <taxon>Eurotatoria</taxon>
        <taxon>Monogononta</taxon>
        <taxon>Pseudotrocha</taxon>
        <taxon>Ploima</taxon>
        <taxon>Brachionidae</taxon>
        <taxon>Brachionus</taxon>
    </lineage>
</organism>
<dbReference type="PANTHER" id="PTHR43323">
    <property type="entry name" value="3-HYDROXY-3-METHYLGLUTARYL COENZYME A SYNTHASE"/>
    <property type="match status" value="1"/>
</dbReference>
<feature type="non-terminal residue" evidence="3">
    <location>
        <position position="1"/>
    </location>
</feature>
<dbReference type="Pfam" id="PF08540">
    <property type="entry name" value="HMG_CoA_synt_C"/>
    <property type="match status" value="1"/>
</dbReference>
<dbReference type="GO" id="GO:0006084">
    <property type="term" value="P:acetyl-CoA metabolic process"/>
    <property type="evidence" value="ECO:0007669"/>
    <property type="project" value="InterPro"/>
</dbReference>
<keyword evidence="1 3" id="KW-0808">Transferase</keyword>
<dbReference type="GO" id="GO:0010142">
    <property type="term" value="P:farnesyl diphosphate biosynthetic process, mevalonate pathway"/>
    <property type="evidence" value="ECO:0007669"/>
    <property type="project" value="InterPro"/>
</dbReference>
<evidence type="ECO:0000259" key="2">
    <source>
        <dbReference type="Pfam" id="PF08540"/>
    </source>
</evidence>
<dbReference type="OrthoDB" id="1269963at2759"/>
<dbReference type="AlphaFoldDB" id="A0A3M7RKH8"/>
<dbReference type="EMBL" id="REGN01003213">
    <property type="protein sequence ID" value="RNA23808.1"/>
    <property type="molecule type" value="Genomic_DNA"/>
</dbReference>
<dbReference type="SUPFAM" id="SSF53901">
    <property type="entry name" value="Thiolase-like"/>
    <property type="match status" value="1"/>
</dbReference>
<dbReference type="EC" id="2.3.3.10" evidence="3"/>
<dbReference type="Proteomes" id="UP000276133">
    <property type="component" value="Unassembled WGS sequence"/>
</dbReference>
<sequence>SLSNEESFLDKKLEKELIKSSESLFKKKTLPTLLFAKEIGNMYTPSLYGCLVSHLLSEPIQALRNTRVCLFSYGSGSASAMFSVIIQENSNSSFTLENLLTKLEQQRTKLAEHRVEIEPELYDKYLQHRELVNKKVPREPNFIPNTLYPGTWYLKSIDQNYRRTYDRVSKEAYSLENTRKALLDQLCTLK</sequence>
<protein>
    <submittedName>
        <fullName evidence="3">Hydroxymethylglutaryl-synthase 1</fullName>
        <ecNumber evidence="3">2.3.3.10</ecNumber>
    </submittedName>
</protein>
<dbReference type="PANTHER" id="PTHR43323:SF2">
    <property type="entry name" value="HYDROXYMETHYLGLUTARYL-COA SYNTHASE"/>
    <property type="match status" value="1"/>
</dbReference>
<feature type="domain" description="Hydroxymethylglutaryl-coenzyme A synthase C-terminal" evidence="2">
    <location>
        <begin position="2"/>
        <end position="167"/>
    </location>
</feature>
<dbReference type="InterPro" id="IPR016039">
    <property type="entry name" value="Thiolase-like"/>
</dbReference>
<reference evidence="3 4" key="1">
    <citation type="journal article" date="2018" name="Sci. Rep.">
        <title>Genomic signatures of local adaptation to the degree of environmental predictability in rotifers.</title>
        <authorList>
            <person name="Franch-Gras L."/>
            <person name="Hahn C."/>
            <person name="Garcia-Roger E.M."/>
            <person name="Carmona M.J."/>
            <person name="Serra M."/>
            <person name="Gomez A."/>
        </authorList>
    </citation>
    <scope>NUCLEOTIDE SEQUENCE [LARGE SCALE GENOMIC DNA]</scope>
    <source>
        <strain evidence="3">HYR1</strain>
    </source>
</reference>
<name>A0A3M7RKH8_BRAPC</name>
<keyword evidence="3" id="KW-0012">Acyltransferase</keyword>
<dbReference type="Gene3D" id="3.40.47.10">
    <property type="match status" value="1"/>
</dbReference>
<dbReference type="InterPro" id="IPR013746">
    <property type="entry name" value="HMG_CoA_synt_C_dom"/>
</dbReference>
<dbReference type="GO" id="GO:0004421">
    <property type="term" value="F:hydroxymethylglutaryl-CoA synthase activity"/>
    <property type="evidence" value="ECO:0007669"/>
    <property type="project" value="UniProtKB-EC"/>
</dbReference>
<accession>A0A3M7RKH8</accession>
<evidence type="ECO:0000313" key="4">
    <source>
        <dbReference type="Proteomes" id="UP000276133"/>
    </source>
</evidence>